<proteinExistence type="predicted"/>
<dbReference type="PANTHER" id="PTHR37959:SF2">
    <property type="entry name" value="SECRETED PROTEIN"/>
    <property type="match status" value="1"/>
</dbReference>
<name>A0A8S1H0V6_9PELO</name>
<feature type="chain" id="PRO_5035884572" evidence="1">
    <location>
        <begin position="17"/>
        <end position="123"/>
    </location>
</feature>
<keyword evidence="1" id="KW-0732">Signal</keyword>
<evidence type="ECO:0000256" key="1">
    <source>
        <dbReference type="SAM" id="SignalP"/>
    </source>
</evidence>
<accession>A0A8S1H0V6</accession>
<sequence>MFRAFLVLVLLPLVACQFGFPGNNGNSNSGSTILPCGFSCTARATLTTNVDNTFSQASCNDGNVASRCNGCCVARGLQAGISTTNSVGFQSLNGACVCCFSNSNKNCGNGGPVVFFTGGNNQK</sequence>
<evidence type="ECO:0000313" key="2">
    <source>
        <dbReference type="EMBL" id="CAD6188863.1"/>
    </source>
</evidence>
<feature type="signal peptide" evidence="1">
    <location>
        <begin position="1"/>
        <end position="16"/>
    </location>
</feature>
<gene>
    <name evidence="2" type="ORF">CAUJ_LOCUS4782</name>
</gene>
<dbReference type="PANTHER" id="PTHR37959">
    <property type="entry name" value="PROTEIN CBG15758"/>
    <property type="match status" value="1"/>
</dbReference>
<protein>
    <submittedName>
        <fullName evidence="2">Uncharacterized protein</fullName>
    </submittedName>
</protein>
<keyword evidence="3" id="KW-1185">Reference proteome</keyword>
<dbReference type="EMBL" id="CAJGYM010000009">
    <property type="protein sequence ID" value="CAD6188863.1"/>
    <property type="molecule type" value="Genomic_DNA"/>
</dbReference>
<comment type="caution">
    <text evidence="2">The sequence shown here is derived from an EMBL/GenBank/DDBJ whole genome shotgun (WGS) entry which is preliminary data.</text>
</comment>
<evidence type="ECO:0000313" key="3">
    <source>
        <dbReference type="Proteomes" id="UP000835052"/>
    </source>
</evidence>
<organism evidence="2 3">
    <name type="scientific">Caenorhabditis auriculariae</name>
    <dbReference type="NCBI Taxonomy" id="2777116"/>
    <lineage>
        <taxon>Eukaryota</taxon>
        <taxon>Metazoa</taxon>
        <taxon>Ecdysozoa</taxon>
        <taxon>Nematoda</taxon>
        <taxon>Chromadorea</taxon>
        <taxon>Rhabditida</taxon>
        <taxon>Rhabditina</taxon>
        <taxon>Rhabditomorpha</taxon>
        <taxon>Rhabditoidea</taxon>
        <taxon>Rhabditidae</taxon>
        <taxon>Peloderinae</taxon>
        <taxon>Caenorhabditis</taxon>
    </lineage>
</organism>
<dbReference type="Proteomes" id="UP000835052">
    <property type="component" value="Unassembled WGS sequence"/>
</dbReference>
<reference evidence="2" key="1">
    <citation type="submission" date="2020-10" db="EMBL/GenBank/DDBJ databases">
        <authorList>
            <person name="Kikuchi T."/>
        </authorList>
    </citation>
    <scope>NUCLEOTIDE SEQUENCE</scope>
    <source>
        <strain evidence="2">NKZ352</strain>
    </source>
</reference>
<dbReference type="AlphaFoldDB" id="A0A8S1H0V6"/>
<dbReference type="OrthoDB" id="5842990at2759"/>